<dbReference type="GeneID" id="38139472"/>
<evidence type="ECO:0000313" key="4">
    <source>
        <dbReference type="EMBL" id="RDH35645.1"/>
    </source>
</evidence>
<evidence type="ECO:0000256" key="2">
    <source>
        <dbReference type="ARBA" id="ARBA00022857"/>
    </source>
</evidence>
<evidence type="ECO:0000256" key="1">
    <source>
        <dbReference type="ARBA" id="ARBA00006484"/>
    </source>
</evidence>
<keyword evidence="5" id="KW-1185">Reference proteome</keyword>
<gene>
    <name evidence="4" type="ORF">BDQ94DRAFT_168642</name>
</gene>
<keyword evidence="3" id="KW-0560">Oxidoreductase</keyword>
<dbReference type="RefSeq" id="XP_026628667.1">
    <property type="nucleotide sequence ID" value="XM_026771116.1"/>
</dbReference>
<dbReference type="EMBL" id="KZ852040">
    <property type="protein sequence ID" value="RDH35645.1"/>
    <property type="molecule type" value="Genomic_DNA"/>
</dbReference>
<evidence type="ECO:0000313" key="5">
    <source>
        <dbReference type="Proteomes" id="UP000253729"/>
    </source>
</evidence>
<dbReference type="STRING" id="1341132.A0A3F3Q934"/>
<protein>
    <submittedName>
        <fullName evidence="4">Uncharacterized protein</fullName>
    </submittedName>
</protein>
<dbReference type="Gene3D" id="3.40.50.720">
    <property type="entry name" value="NAD(P)-binding Rossmann-like Domain"/>
    <property type="match status" value="1"/>
</dbReference>
<keyword evidence="2" id="KW-0521">NADP</keyword>
<organism evidence="4 5">
    <name type="scientific">Aspergillus welwitschiae</name>
    <dbReference type="NCBI Taxonomy" id="1341132"/>
    <lineage>
        <taxon>Eukaryota</taxon>
        <taxon>Fungi</taxon>
        <taxon>Dikarya</taxon>
        <taxon>Ascomycota</taxon>
        <taxon>Pezizomycotina</taxon>
        <taxon>Eurotiomycetes</taxon>
        <taxon>Eurotiomycetidae</taxon>
        <taxon>Eurotiales</taxon>
        <taxon>Aspergillaceae</taxon>
        <taxon>Aspergillus</taxon>
        <taxon>Aspergillus subgen. Circumdati</taxon>
    </lineage>
</organism>
<dbReference type="Proteomes" id="UP000253729">
    <property type="component" value="Unassembled WGS sequence"/>
</dbReference>
<dbReference type="SUPFAM" id="SSF51735">
    <property type="entry name" value="NAD(P)-binding Rossmann-fold domains"/>
    <property type="match status" value="1"/>
</dbReference>
<reference evidence="4 5" key="1">
    <citation type="submission" date="2018-07" db="EMBL/GenBank/DDBJ databases">
        <title>The genomes of Aspergillus section Nigri reveals drivers in fungal speciation.</title>
        <authorList>
            <consortium name="DOE Joint Genome Institute"/>
            <person name="Vesth T.C."/>
            <person name="Nybo J."/>
            <person name="Theobald S."/>
            <person name="Brandl J."/>
            <person name="Frisvad J.C."/>
            <person name="Nielsen K.F."/>
            <person name="Lyhne E.K."/>
            <person name="Kogle M.E."/>
            <person name="Kuo A."/>
            <person name="Riley R."/>
            <person name="Clum A."/>
            <person name="Nolan M."/>
            <person name="Lipzen A."/>
            <person name="Salamov A."/>
            <person name="Henrissat B."/>
            <person name="Wiebenga A."/>
            <person name="De vries R.P."/>
            <person name="Grigoriev I.V."/>
            <person name="Mortensen U.H."/>
            <person name="Andersen M.R."/>
            <person name="Baker S.E."/>
        </authorList>
    </citation>
    <scope>NUCLEOTIDE SEQUENCE [LARGE SCALE GENOMIC DNA]</scope>
    <source>
        <strain evidence="4 5">CBS 139.54b</strain>
    </source>
</reference>
<dbReference type="InterPro" id="IPR036291">
    <property type="entry name" value="NAD(P)-bd_dom_sf"/>
</dbReference>
<evidence type="ECO:0000256" key="3">
    <source>
        <dbReference type="ARBA" id="ARBA00023002"/>
    </source>
</evidence>
<dbReference type="AlphaFoldDB" id="A0A3F3Q934"/>
<proteinExistence type="inferred from homology"/>
<name>A0A3F3Q934_9EURO</name>
<dbReference type="GO" id="GO:0016491">
    <property type="term" value="F:oxidoreductase activity"/>
    <property type="evidence" value="ECO:0007669"/>
    <property type="project" value="UniProtKB-KW"/>
</dbReference>
<sequence length="121" mass="13567">MRVMPLHPYIDGFWGYCRSKLGNILSTRELTRRVEQKGSEAGNIYVNAFFSGNIATEQWKAWDEYVELTLGAMSPYIFSIIGQSTQDSAATAIYLATSDRIRLDGISGQYYIPTAKPDADD</sequence>
<dbReference type="PANTHER" id="PTHR24320">
    <property type="entry name" value="RETINOL DEHYDROGENASE"/>
    <property type="match status" value="1"/>
</dbReference>
<accession>A0A3F3Q934</accession>
<dbReference type="PANTHER" id="PTHR24320:SF154">
    <property type="entry name" value="OXIDOREDUCTASE, SHORT-CHAIN DEHYDROGENASE_REDUCTASE FAMILY (AFU_ORTHOLOGUE AFUA_2G04560)"/>
    <property type="match status" value="1"/>
</dbReference>
<comment type="similarity">
    <text evidence="1">Belongs to the short-chain dehydrogenases/reductases (SDR) family.</text>
</comment>